<protein>
    <recommendedName>
        <fullName evidence="3">HTH araC/xylS-type domain-containing protein</fullName>
    </recommendedName>
</protein>
<comment type="caution">
    <text evidence="4">The sequence shown here is derived from an EMBL/GenBank/DDBJ whole genome shotgun (WGS) entry which is preliminary data.</text>
</comment>
<feature type="transmembrane region" description="Helical" evidence="2">
    <location>
        <begin position="44"/>
        <end position="63"/>
    </location>
</feature>
<reference evidence="4 5" key="1">
    <citation type="submission" date="2023-03" db="EMBL/GenBank/DDBJ databases">
        <title>Genome sequencing of Aquirufa.</title>
        <authorList>
            <person name="Pitt A."/>
            <person name="Hahn M.W."/>
        </authorList>
    </citation>
    <scope>NUCLEOTIDE SEQUENCE [LARGE SCALE GENOMIC DNA]</scope>
    <source>
        <strain evidence="4 5">WAEICH-18A</strain>
    </source>
</reference>
<evidence type="ECO:0000313" key="4">
    <source>
        <dbReference type="EMBL" id="MDF5691564.1"/>
    </source>
</evidence>
<dbReference type="SMART" id="SM00342">
    <property type="entry name" value="HTH_ARAC"/>
    <property type="match status" value="1"/>
</dbReference>
<proteinExistence type="predicted"/>
<keyword evidence="1" id="KW-0238">DNA-binding</keyword>
<feature type="transmembrane region" description="Helical" evidence="2">
    <location>
        <begin position="84"/>
        <end position="107"/>
    </location>
</feature>
<accession>A0ABT6BMH3</accession>
<dbReference type="EMBL" id="JARJOW010000008">
    <property type="protein sequence ID" value="MDF5691564.1"/>
    <property type="molecule type" value="Genomic_DNA"/>
</dbReference>
<dbReference type="Gene3D" id="1.10.10.60">
    <property type="entry name" value="Homeodomain-like"/>
    <property type="match status" value="1"/>
</dbReference>
<organism evidence="4 5">
    <name type="scientific">Aquirufa aurantiipilula</name>
    <dbReference type="NCBI Taxonomy" id="2696561"/>
    <lineage>
        <taxon>Bacteria</taxon>
        <taxon>Pseudomonadati</taxon>
        <taxon>Bacteroidota</taxon>
        <taxon>Cytophagia</taxon>
        <taxon>Cytophagales</taxon>
        <taxon>Flectobacillaceae</taxon>
        <taxon>Aquirufa</taxon>
    </lineage>
</organism>
<sequence>MLNRLPFYLLSQQEKEVFIQNIYQNYSLYFLEPEGLLPTGWAPAIRFVFLITMTAVTLYELFYKRRKIFDMISQIGKNKEIYRFQLVVTSILFFGIIASVVGVILQLKMHIDGNRMIVVSIWIELIIICLYLFTQPKILYGITGWVQEQVPVKSIDEASHHNSLGVEEEDDDDNIDYITIHRGRNILKTIDEHFRLIHPYTKIGYTITDLSKEINIPAYLISVVINQEFGNNFNEFVNDARISYLKTWKESDSNFDNYSIEYIGIAVGFASRTSFIAAVKKRTGLLPKDYLIQL</sequence>
<keyword evidence="5" id="KW-1185">Reference proteome</keyword>
<evidence type="ECO:0000313" key="5">
    <source>
        <dbReference type="Proteomes" id="UP001321344"/>
    </source>
</evidence>
<gene>
    <name evidence="4" type="ORF">PQG43_11880</name>
</gene>
<evidence type="ECO:0000256" key="2">
    <source>
        <dbReference type="SAM" id="Phobius"/>
    </source>
</evidence>
<name>A0ABT6BMH3_9BACT</name>
<dbReference type="PANTHER" id="PTHR43280:SF29">
    <property type="entry name" value="ARAC-FAMILY TRANSCRIPTIONAL REGULATOR"/>
    <property type="match status" value="1"/>
</dbReference>
<dbReference type="PANTHER" id="PTHR43280">
    <property type="entry name" value="ARAC-FAMILY TRANSCRIPTIONAL REGULATOR"/>
    <property type="match status" value="1"/>
</dbReference>
<dbReference type="InterPro" id="IPR018060">
    <property type="entry name" value="HTH_AraC"/>
</dbReference>
<keyword evidence="2" id="KW-0472">Membrane</keyword>
<dbReference type="PROSITE" id="PS01124">
    <property type="entry name" value="HTH_ARAC_FAMILY_2"/>
    <property type="match status" value="1"/>
</dbReference>
<keyword evidence="2" id="KW-1133">Transmembrane helix</keyword>
<feature type="transmembrane region" description="Helical" evidence="2">
    <location>
        <begin position="113"/>
        <end position="133"/>
    </location>
</feature>
<evidence type="ECO:0000256" key="1">
    <source>
        <dbReference type="ARBA" id="ARBA00023125"/>
    </source>
</evidence>
<dbReference type="RefSeq" id="WP_276344789.1">
    <property type="nucleotide sequence ID" value="NZ_JARJOW010000008.1"/>
</dbReference>
<evidence type="ECO:0000259" key="3">
    <source>
        <dbReference type="PROSITE" id="PS01124"/>
    </source>
</evidence>
<feature type="domain" description="HTH araC/xylS-type" evidence="3">
    <location>
        <begin position="184"/>
        <end position="293"/>
    </location>
</feature>
<keyword evidence="2" id="KW-0812">Transmembrane</keyword>
<dbReference type="Proteomes" id="UP001321344">
    <property type="component" value="Unassembled WGS sequence"/>
</dbReference>